<feature type="transmembrane region" description="Helical" evidence="5">
    <location>
        <begin position="78"/>
        <end position="97"/>
    </location>
</feature>
<evidence type="ECO:0000259" key="6">
    <source>
        <dbReference type="Pfam" id="PF13664"/>
    </source>
</evidence>
<evidence type="ECO:0000256" key="1">
    <source>
        <dbReference type="ARBA" id="ARBA00004370"/>
    </source>
</evidence>
<reference evidence="7 8" key="1">
    <citation type="journal article" date="2017" name="Int. J. Syst. Evol. Microbiol.">
        <title>Marinicauda algicola sp. nov., isolated from a marine red alga Rhodosorus marinus.</title>
        <authorList>
            <person name="Jeong S.E."/>
            <person name="Jeon S.H."/>
            <person name="Chun B.H."/>
            <person name="Kim D.W."/>
            <person name="Jeon C.O."/>
        </authorList>
    </citation>
    <scope>NUCLEOTIDE SEQUENCE [LARGE SCALE GENOMIC DNA]</scope>
    <source>
        <strain evidence="7 8">JCM 31718</strain>
    </source>
</reference>
<dbReference type="AlphaFoldDB" id="A0A4S2H0Y5"/>
<evidence type="ECO:0000256" key="2">
    <source>
        <dbReference type="ARBA" id="ARBA00022692"/>
    </source>
</evidence>
<evidence type="ECO:0000313" key="8">
    <source>
        <dbReference type="Proteomes" id="UP000308054"/>
    </source>
</evidence>
<dbReference type="GO" id="GO:0016020">
    <property type="term" value="C:membrane"/>
    <property type="evidence" value="ECO:0007669"/>
    <property type="project" value="UniProtKB-SubCell"/>
</dbReference>
<feature type="transmembrane region" description="Helical" evidence="5">
    <location>
        <begin position="121"/>
        <end position="140"/>
    </location>
</feature>
<evidence type="ECO:0000256" key="3">
    <source>
        <dbReference type="ARBA" id="ARBA00022989"/>
    </source>
</evidence>
<evidence type="ECO:0000256" key="5">
    <source>
        <dbReference type="SAM" id="Phobius"/>
    </source>
</evidence>
<dbReference type="RefSeq" id="WP_135995715.1">
    <property type="nucleotide sequence ID" value="NZ_CP071057.1"/>
</dbReference>
<keyword evidence="3 5" id="KW-1133">Transmembrane helix</keyword>
<proteinExistence type="predicted"/>
<dbReference type="InterPro" id="IPR025423">
    <property type="entry name" value="TMEM205-like"/>
</dbReference>
<protein>
    <submittedName>
        <fullName evidence="7">DUF4149 domain-containing protein</fullName>
    </submittedName>
</protein>
<gene>
    <name evidence="7" type="ORF">E5163_08625</name>
</gene>
<dbReference type="Proteomes" id="UP000308054">
    <property type="component" value="Unassembled WGS sequence"/>
</dbReference>
<keyword evidence="8" id="KW-1185">Reference proteome</keyword>
<sequence length="142" mass="15370">MFAQLAESLPAILAFLSIGGGIATMIFFAAIVTPTAFQTLGEDQAGPFVRALFPLYYLFFLILAALATLFTLLAGAEIAAILLAVVTGGFAYGRFLLMPEIERAREAGEVERRRRLHRRSVLINTIQLAGFLVALLLLAGRV</sequence>
<dbReference type="EMBL" id="SRXW01000002">
    <property type="protein sequence ID" value="TGY89175.1"/>
    <property type="molecule type" value="Genomic_DNA"/>
</dbReference>
<keyword evidence="4 5" id="KW-0472">Membrane</keyword>
<evidence type="ECO:0000256" key="4">
    <source>
        <dbReference type="ARBA" id="ARBA00023136"/>
    </source>
</evidence>
<keyword evidence="2 5" id="KW-0812">Transmembrane</keyword>
<name>A0A4S2H0Y5_9PROT</name>
<accession>A0A4S2H0Y5</accession>
<dbReference type="OrthoDB" id="7632524at2"/>
<feature type="domain" description="TMEM205-like" evidence="6">
    <location>
        <begin position="21"/>
        <end position="108"/>
    </location>
</feature>
<feature type="transmembrane region" description="Helical" evidence="5">
    <location>
        <begin position="12"/>
        <end position="32"/>
    </location>
</feature>
<evidence type="ECO:0000313" key="7">
    <source>
        <dbReference type="EMBL" id="TGY89175.1"/>
    </source>
</evidence>
<dbReference type="Pfam" id="PF13664">
    <property type="entry name" value="DUF4149"/>
    <property type="match status" value="1"/>
</dbReference>
<organism evidence="7 8">
    <name type="scientific">Marinicauda algicola</name>
    <dbReference type="NCBI Taxonomy" id="2029849"/>
    <lineage>
        <taxon>Bacteria</taxon>
        <taxon>Pseudomonadati</taxon>
        <taxon>Pseudomonadota</taxon>
        <taxon>Alphaproteobacteria</taxon>
        <taxon>Maricaulales</taxon>
        <taxon>Maricaulaceae</taxon>
        <taxon>Marinicauda</taxon>
    </lineage>
</organism>
<comment type="subcellular location">
    <subcellularLocation>
        <location evidence="1">Membrane</location>
    </subcellularLocation>
</comment>
<feature type="transmembrane region" description="Helical" evidence="5">
    <location>
        <begin position="53"/>
        <end position="72"/>
    </location>
</feature>
<comment type="caution">
    <text evidence="7">The sequence shown here is derived from an EMBL/GenBank/DDBJ whole genome shotgun (WGS) entry which is preliminary data.</text>
</comment>